<keyword evidence="7" id="KW-0256">Endoplasmic reticulum</keyword>
<dbReference type="EMBL" id="GALX01003248">
    <property type="protein sequence ID" value="JAB65218.1"/>
    <property type="molecule type" value="Transcribed_RNA"/>
</dbReference>
<evidence type="ECO:0000256" key="6">
    <source>
        <dbReference type="ARBA" id="ARBA00022723"/>
    </source>
</evidence>
<evidence type="ECO:0000256" key="11">
    <source>
        <dbReference type="ARBA" id="ARBA00023033"/>
    </source>
</evidence>
<reference evidence="15" key="1">
    <citation type="submission" date="2013-07" db="EMBL/GenBank/DDBJ databases">
        <title>Midgut Transcriptome Profiling of Anoplphora glabripennis, a Lignocellulose Degrading, Wood-Boring Cerambycid.</title>
        <authorList>
            <person name="Scully E.D."/>
            <person name="Hoover K."/>
            <person name="Carlson J.E."/>
            <person name="Tien M."/>
            <person name="Geib S.M."/>
        </authorList>
    </citation>
    <scope>NUCLEOTIDE SEQUENCE</scope>
</reference>
<dbReference type="SUPFAM" id="SSF48264">
    <property type="entry name" value="Cytochrome P450"/>
    <property type="match status" value="1"/>
</dbReference>
<evidence type="ECO:0000256" key="2">
    <source>
        <dbReference type="ARBA" id="ARBA00004174"/>
    </source>
</evidence>
<evidence type="ECO:0000256" key="10">
    <source>
        <dbReference type="ARBA" id="ARBA00023004"/>
    </source>
</evidence>
<gene>
    <name evidence="15" type="primary">CP9E2</name>
</gene>
<evidence type="ECO:0000256" key="7">
    <source>
        <dbReference type="ARBA" id="ARBA00022824"/>
    </source>
</evidence>
<dbReference type="Pfam" id="PF00067">
    <property type="entry name" value="p450"/>
    <property type="match status" value="1"/>
</dbReference>
<dbReference type="GO" id="GO:0020037">
    <property type="term" value="F:heme binding"/>
    <property type="evidence" value="ECO:0007669"/>
    <property type="project" value="InterPro"/>
</dbReference>
<keyword evidence="9 14" id="KW-0560">Oxidoreductase</keyword>
<keyword evidence="10 13" id="KW-0408">Iron</keyword>
<dbReference type="GO" id="GO:0005789">
    <property type="term" value="C:endoplasmic reticulum membrane"/>
    <property type="evidence" value="ECO:0007669"/>
    <property type="project" value="UniProtKB-SubCell"/>
</dbReference>
<evidence type="ECO:0000256" key="9">
    <source>
        <dbReference type="ARBA" id="ARBA00023002"/>
    </source>
</evidence>
<dbReference type="InterPro" id="IPR001128">
    <property type="entry name" value="Cyt_P450"/>
</dbReference>
<dbReference type="PRINTS" id="PR00385">
    <property type="entry name" value="P450"/>
</dbReference>
<dbReference type="PANTHER" id="PTHR24292:SF54">
    <property type="entry name" value="CYP9F3-RELATED"/>
    <property type="match status" value="1"/>
</dbReference>
<evidence type="ECO:0000313" key="15">
    <source>
        <dbReference type="EMBL" id="JAB65218.1"/>
    </source>
</evidence>
<keyword evidence="8" id="KW-0492">Microsome</keyword>
<comment type="cofactor">
    <cofactor evidence="1 13">
        <name>heme</name>
        <dbReference type="ChEBI" id="CHEBI:30413"/>
    </cofactor>
</comment>
<dbReference type="GO" id="GO:0016705">
    <property type="term" value="F:oxidoreductase activity, acting on paired donors, with incorporation or reduction of molecular oxygen"/>
    <property type="evidence" value="ECO:0007669"/>
    <property type="project" value="InterPro"/>
</dbReference>
<dbReference type="InterPro" id="IPR036396">
    <property type="entry name" value="Cyt_P450_sf"/>
</dbReference>
<evidence type="ECO:0000256" key="14">
    <source>
        <dbReference type="RuleBase" id="RU000461"/>
    </source>
</evidence>
<keyword evidence="12" id="KW-0472">Membrane</keyword>
<sequence length="449" mass="51270">MTPSLFVRDLDLIKRITVKDFDHITDRMNFISEKADPLMGLNLFNLGGEKWRDMRSTLSPAFTSAKMRAMYTLMQETAKHFVDYFLLDDNEVIELEMKNIFSRYTNDVIANCAFGIKCDSLNEKNNEFYTMGLNVTTPKPSNMVRGVAAAFFPKVFEVLKIKVFSTTVWDFFRKIVSETISYREKENIIRPDMIHLLMEAKKGRLRHEDEKTSENDTGFATVEESALGKSIGKMELTHDLITAQALVFFLAGFDTASTLLSFLTYELALNPDIQTKLQAEVDEAAKAGVSYEEILKMKYLDQVVSEALRKYPGGFILVRQCVKDYKIEAERDNEKDIIVEKDCLVTIPVSGIHRDPNYFPDPERFDPDRFSDENKEKIVSGSYMPFGSGPRNCIGSRFALLEAKVLIVSLMSRFDIVPVKRTTVPITLAKSVNLTVKDGFWLGFKNRNR</sequence>
<comment type="similarity">
    <text evidence="4 14">Belongs to the cytochrome P450 family.</text>
</comment>
<dbReference type="InterPro" id="IPR050476">
    <property type="entry name" value="Insect_CytP450_Detox"/>
</dbReference>
<evidence type="ECO:0000256" key="8">
    <source>
        <dbReference type="ARBA" id="ARBA00022848"/>
    </source>
</evidence>
<comment type="subcellular location">
    <subcellularLocation>
        <location evidence="3">Endoplasmic reticulum membrane</location>
        <topology evidence="3">Peripheral membrane protein</topology>
    </subcellularLocation>
    <subcellularLocation>
        <location evidence="2">Microsome membrane</location>
        <topology evidence="2">Peripheral membrane protein</topology>
    </subcellularLocation>
</comment>
<feature type="binding site" description="axial binding residue" evidence="13">
    <location>
        <position position="393"/>
    </location>
    <ligand>
        <name>heme</name>
        <dbReference type="ChEBI" id="CHEBI:30413"/>
    </ligand>
    <ligandPart>
        <name>Fe</name>
        <dbReference type="ChEBI" id="CHEBI:18248"/>
    </ligandPart>
</feature>
<evidence type="ECO:0000256" key="5">
    <source>
        <dbReference type="ARBA" id="ARBA00022617"/>
    </source>
</evidence>
<dbReference type="Gene3D" id="1.10.630.10">
    <property type="entry name" value="Cytochrome P450"/>
    <property type="match status" value="1"/>
</dbReference>
<dbReference type="AlphaFoldDB" id="V5GXW9"/>
<dbReference type="InterPro" id="IPR017972">
    <property type="entry name" value="Cyt_P450_CS"/>
</dbReference>
<proteinExistence type="inferred from homology"/>
<dbReference type="PRINTS" id="PR00463">
    <property type="entry name" value="EP450I"/>
</dbReference>
<dbReference type="FunFam" id="1.10.630.10:FF:000042">
    <property type="entry name" value="Cytochrome P450"/>
    <property type="match status" value="1"/>
</dbReference>
<dbReference type="PROSITE" id="PS00086">
    <property type="entry name" value="CYTOCHROME_P450"/>
    <property type="match status" value="1"/>
</dbReference>
<organism evidence="15">
    <name type="scientific">Anoplophora glabripennis</name>
    <name type="common">Asian longhorn beetle</name>
    <name type="synonym">Anoplophora nobilis</name>
    <dbReference type="NCBI Taxonomy" id="217634"/>
    <lineage>
        <taxon>Eukaryota</taxon>
        <taxon>Metazoa</taxon>
        <taxon>Ecdysozoa</taxon>
        <taxon>Arthropoda</taxon>
        <taxon>Hexapoda</taxon>
        <taxon>Insecta</taxon>
        <taxon>Pterygota</taxon>
        <taxon>Neoptera</taxon>
        <taxon>Endopterygota</taxon>
        <taxon>Coleoptera</taxon>
        <taxon>Polyphaga</taxon>
        <taxon>Cucujiformia</taxon>
        <taxon>Chrysomeloidea</taxon>
        <taxon>Cerambycidae</taxon>
        <taxon>Lamiinae</taxon>
        <taxon>Lamiini</taxon>
        <taxon>Anoplophora</taxon>
    </lineage>
</organism>
<evidence type="ECO:0000256" key="1">
    <source>
        <dbReference type="ARBA" id="ARBA00001971"/>
    </source>
</evidence>
<evidence type="ECO:0000256" key="4">
    <source>
        <dbReference type="ARBA" id="ARBA00010617"/>
    </source>
</evidence>
<dbReference type="InterPro" id="IPR002401">
    <property type="entry name" value="Cyt_P450_E_grp-I"/>
</dbReference>
<keyword evidence="6 13" id="KW-0479">Metal-binding</keyword>
<dbReference type="PANTHER" id="PTHR24292">
    <property type="entry name" value="CYTOCHROME P450"/>
    <property type="match status" value="1"/>
</dbReference>
<evidence type="ECO:0000256" key="12">
    <source>
        <dbReference type="ARBA" id="ARBA00023136"/>
    </source>
</evidence>
<evidence type="ECO:0000256" key="3">
    <source>
        <dbReference type="ARBA" id="ARBA00004406"/>
    </source>
</evidence>
<keyword evidence="11 14" id="KW-0503">Monooxygenase</keyword>
<name>V5GXW9_ANOGL</name>
<protein>
    <submittedName>
        <fullName evidence="15">Cytochrome P450 9e2</fullName>
    </submittedName>
</protein>
<accession>V5GXW9</accession>
<dbReference type="GO" id="GO:0005506">
    <property type="term" value="F:iron ion binding"/>
    <property type="evidence" value="ECO:0007669"/>
    <property type="project" value="InterPro"/>
</dbReference>
<keyword evidence="5 13" id="KW-0349">Heme</keyword>
<dbReference type="GO" id="GO:0004497">
    <property type="term" value="F:monooxygenase activity"/>
    <property type="evidence" value="ECO:0007669"/>
    <property type="project" value="UniProtKB-KW"/>
</dbReference>
<dbReference type="CDD" id="cd11056">
    <property type="entry name" value="CYP6-like"/>
    <property type="match status" value="1"/>
</dbReference>
<evidence type="ECO:0000256" key="13">
    <source>
        <dbReference type="PIRSR" id="PIRSR602401-1"/>
    </source>
</evidence>